<dbReference type="EMBL" id="KL584706">
    <property type="protein sequence ID" value="KEQ75158.1"/>
    <property type="molecule type" value="Genomic_DNA"/>
</dbReference>
<evidence type="ECO:0000256" key="1">
    <source>
        <dbReference type="ARBA" id="ARBA00022898"/>
    </source>
</evidence>
<dbReference type="InterPro" id="IPR015421">
    <property type="entry name" value="PyrdxlP-dep_Trfase_major"/>
</dbReference>
<sequence length="426" mass="48269">MESLTGKAAAVHSIECGEEAAKHFAFDKEYINLNHGSYGTHPIEVRTVHRKYQDRAEARPDTFVRYEFRTHLLDEARQAIADYVHAPVETCVLVPNASTGIDTVLRNMVFEPFDAVICFSTIYPAFMNTLEYLTERDEFSIYKITHVLPLSDDEICSDFERVLETIRMDGKRARLAIFDTISSLPAIRMPFERLTEICRANAILSCIDGAHGVGQLSLNLAKLDPDFFVSNCHKWLFTPRACAVLYVPIRNQHLIRSTIPTGFNFLKEERADQTNNFVANLAAVATSDDTPYLCIRAALEWRKRITWRDKSGEEAIIQYNNNLAREGGRLVAQMLGTEVMDNAECTLGDCAMTNVRLPVNTGGKLIRDLEHRINKTMNISYNIAVNAYAYEGKFWVRLSAQVYLEMKHFEAAGLALKQIFANHVVN</sequence>
<dbReference type="PANTHER" id="PTHR43092:SF2">
    <property type="entry name" value="HERCYNYLCYSTEINE SULFOXIDE LYASE"/>
    <property type="match status" value="1"/>
</dbReference>
<dbReference type="Gene3D" id="3.40.640.10">
    <property type="entry name" value="Type I PLP-dependent aspartate aminotransferase-like (Major domain)"/>
    <property type="match status" value="1"/>
</dbReference>
<feature type="domain" description="Aminotransferase class V" evidence="2">
    <location>
        <begin position="69"/>
        <end position="263"/>
    </location>
</feature>
<protein>
    <submittedName>
        <fullName evidence="3">PLP-dependent transferase</fullName>
    </submittedName>
</protein>
<dbReference type="InterPro" id="IPR000192">
    <property type="entry name" value="Aminotrans_V_dom"/>
</dbReference>
<evidence type="ECO:0000313" key="3">
    <source>
        <dbReference type="EMBL" id="KEQ75158.1"/>
    </source>
</evidence>
<proteinExistence type="predicted"/>
<name>A0A074WPW0_9PEZI</name>
<dbReference type="GO" id="GO:0016740">
    <property type="term" value="F:transferase activity"/>
    <property type="evidence" value="ECO:0007669"/>
    <property type="project" value="UniProtKB-KW"/>
</dbReference>
<dbReference type="HOGENOM" id="CLU_003433_3_0_1"/>
<organism evidence="3 4">
    <name type="scientific">Aureobasidium namibiae CBS 147.97</name>
    <dbReference type="NCBI Taxonomy" id="1043004"/>
    <lineage>
        <taxon>Eukaryota</taxon>
        <taxon>Fungi</taxon>
        <taxon>Dikarya</taxon>
        <taxon>Ascomycota</taxon>
        <taxon>Pezizomycotina</taxon>
        <taxon>Dothideomycetes</taxon>
        <taxon>Dothideomycetidae</taxon>
        <taxon>Dothideales</taxon>
        <taxon>Saccotheciaceae</taxon>
        <taxon>Aureobasidium</taxon>
    </lineage>
</organism>
<gene>
    <name evidence="3" type="ORF">M436DRAFT_42398</name>
</gene>
<dbReference type="AlphaFoldDB" id="A0A074WPW0"/>
<dbReference type="InterPro" id="IPR015424">
    <property type="entry name" value="PyrdxlP-dep_Trfase"/>
</dbReference>
<dbReference type="Proteomes" id="UP000027730">
    <property type="component" value="Unassembled WGS sequence"/>
</dbReference>
<dbReference type="STRING" id="1043004.A0A074WPW0"/>
<reference evidence="3 4" key="1">
    <citation type="journal article" date="2014" name="BMC Genomics">
        <title>Genome sequencing of four Aureobasidium pullulans varieties: biotechnological potential, stress tolerance, and description of new species.</title>
        <authorList>
            <person name="Gostin Ar C."/>
            <person name="Ohm R.A."/>
            <person name="Kogej T."/>
            <person name="Sonjak S."/>
            <person name="Turk M."/>
            <person name="Zajc J."/>
            <person name="Zalar P."/>
            <person name="Grube M."/>
            <person name="Sun H."/>
            <person name="Han J."/>
            <person name="Sharma A."/>
            <person name="Chiniquy J."/>
            <person name="Ngan C.Y."/>
            <person name="Lipzen A."/>
            <person name="Barry K."/>
            <person name="Grigoriev I.V."/>
            <person name="Gunde-Cimerman N."/>
        </authorList>
    </citation>
    <scope>NUCLEOTIDE SEQUENCE [LARGE SCALE GENOMIC DNA]</scope>
    <source>
        <strain evidence="3 4">CBS 147.97</strain>
    </source>
</reference>
<dbReference type="GeneID" id="25409754"/>
<evidence type="ECO:0000313" key="4">
    <source>
        <dbReference type="Proteomes" id="UP000027730"/>
    </source>
</evidence>
<dbReference type="RefSeq" id="XP_013428953.1">
    <property type="nucleotide sequence ID" value="XM_013573499.1"/>
</dbReference>
<dbReference type="Pfam" id="PF00266">
    <property type="entry name" value="Aminotran_5"/>
    <property type="match status" value="1"/>
</dbReference>
<dbReference type="PANTHER" id="PTHR43092">
    <property type="entry name" value="L-CYSTEINE DESULFHYDRASE"/>
    <property type="match status" value="1"/>
</dbReference>
<keyword evidence="1" id="KW-0663">Pyridoxal phosphate</keyword>
<evidence type="ECO:0000259" key="2">
    <source>
        <dbReference type="Pfam" id="PF00266"/>
    </source>
</evidence>
<keyword evidence="4" id="KW-1185">Reference proteome</keyword>
<accession>A0A074WPW0</accession>
<dbReference type="SUPFAM" id="SSF53383">
    <property type="entry name" value="PLP-dependent transferases"/>
    <property type="match status" value="1"/>
</dbReference>
<keyword evidence="3" id="KW-0808">Transferase</keyword>
<dbReference type="OrthoDB" id="5978656at2759"/>